<name>A0A2Z4FQZ4_9DELT</name>
<proteinExistence type="predicted"/>
<accession>A0A2Z4FQZ4</accession>
<dbReference type="KEGG" id="bsed:DN745_17560"/>
<gene>
    <name evidence="1" type="ORF">DN745_17560</name>
</gene>
<sequence length="226" mass="26464">MNKRERVSQILSRLEYTGEDLLDLSDDIWLGIDHNNPDELEEGVAFKREYNKAMTEFARVSENIQRLIADFTQVKADDEATPADADSDNIEHERIIRELDRTESHTLDEDFRYKRPFGFVFKDHAVKDLRTWRAVYEHACHMLVRLQGEAFKRVTVADEFATNRGNRIFADTGENMRLGVEISPGLFAEMNFSANDIRDRIKELLTFFGYDWGLFIVYLREDRDAD</sequence>
<dbReference type="OrthoDB" id="512288at2"/>
<evidence type="ECO:0000313" key="1">
    <source>
        <dbReference type="EMBL" id="AWV91038.1"/>
    </source>
</evidence>
<dbReference type="EMBL" id="CP030032">
    <property type="protein sequence ID" value="AWV91038.1"/>
    <property type="molecule type" value="Genomic_DNA"/>
</dbReference>
<evidence type="ECO:0000313" key="2">
    <source>
        <dbReference type="Proteomes" id="UP000249799"/>
    </source>
</evidence>
<organism evidence="1 2">
    <name type="scientific">Bradymonas sediminis</name>
    <dbReference type="NCBI Taxonomy" id="1548548"/>
    <lineage>
        <taxon>Bacteria</taxon>
        <taxon>Deltaproteobacteria</taxon>
        <taxon>Bradymonadales</taxon>
        <taxon>Bradymonadaceae</taxon>
        <taxon>Bradymonas</taxon>
    </lineage>
</organism>
<dbReference type="Proteomes" id="UP000249799">
    <property type="component" value="Chromosome"/>
</dbReference>
<dbReference type="AlphaFoldDB" id="A0A2Z4FQZ4"/>
<protein>
    <submittedName>
        <fullName evidence="1">Uncharacterized protein</fullName>
    </submittedName>
</protein>
<dbReference type="RefSeq" id="WP_111336929.1">
    <property type="nucleotide sequence ID" value="NZ_CP030032.1"/>
</dbReference>
<reference evidence="1 2" key="1">
    <citation type="submission" date="2018-06" db="EMBL/GenBank/DDBJ databases">
        <title>Lujinxingia sediminis gen. nov. sp. nov., a new facultative anaerobic member of the class Deltaproteobacteria, and proposal of Lujinxingaceae fam. nov.</title>
        <authorList>
            <person name="Guo L.-Y."/>
            <person name="Li C.-M."/>
            <person name="Wang S."/>
            <person name="Du Z.-J."/>
        </authorList>
    </citation>
    <scope>NUCLEOTIDE SEQUENCE [LARGE SCALE GENOMIC DNA]</scope>
    <source>
        <strain evidence="1 2">FA350</strain>
    </source>
</reference>
<keyword evidence="2" id="KW-1185">Reference proteome</keyword>